<gene>
    <name evidence="9" type="ORF">SRA_10208</name>
</gene>
<evidence type="ECO:0000313" key="9">
    <source>
        <dbReference type="EMBL" id="EJN93255.1"/>
    </source>
</evidence>
<dbReference type="EMBL" id="AJTZ01000006">
    <property type="protein sequence ID" value="EJN93255.1"/>
    <property type="molecule type" value="Genomic_DNA"/>
</dbReference>
<dbReference type="InterPro" id="IPR036259">
    <property type="entry name" value="MFS_trans_sf"/>
</dbReference>
<keyword evidence="2" id="KW-0813">Transport</keyword>
<organism evidence="9 10">
    <name type="scientific">Streptococcus ratti FA-1 = DSM 20564</name>
    <dbReference type="NCBI Taxonomy" id="699248"/>
    <lineage>
        <taxon>Bacteria</taxon>
        <taxon>Bacillati</taxon>
        <taxon>Bacillota</taxon>
        <taxon>Bacilli</taxon>
        <taxon>Lactobacillales</taxon>
        <taxon>Streptococcaceae</taxon>
        <taxon>Streptococcus</taxon>
    </lineage>
</organism>
<dbReference type="CDD" id="cd17324">
    <property type="entry name" value="MFS_NepI_like"/>
    <property type="match status" value="1"/>
</dbReference>
<keyword evidence="6 7" id="KW-0472">Membrane</keyword>
<dbReference type="InterPro" id="IPR050189">
    <property type="entry name" value="MFS_Efflux_Transporters"/>
</dbReference>
<comment type="subcellular location">
    <subcellularLocation>
        <location evidence="1">Cell membrane</location>
        <topology evidence="1">Multi-pass membrane protein</topology>
    </subcellularLocation>
</comment>
<protein>
    <submittedName>
        <fullName evidence="9">Transport protein</fullName>
    </submittedName>
</protein>
<feature type="transmembrane region" description="Helical" evidence="7">
    <location>
        <begin position="45"/>
        <end position="66"/>
    </location>
</feature>
<keyword evidence="10" id="KW-1185">Reference proteome</keyword>
<dbReference type="Pfam" id="PF07690">
    <property type="entry name" value="MFS_1"/>
    <property type="match status" value="1"/>
</dbReference>
<dbReference type="Proteomes" id="UP000007815">
    <property type="component" value="Unassembled WGS sequence"/>
</dbReference>
<feature type="domain" description="Major facilitator superfamily (MFS) profile" evidence="8">
    <location>
        <begin position="11"/>
        <end position="386"/>
    </location>
</feature>
<dbReference type="RefSeq" id="WP_003090376.1">
    <property type="nucleotide sequence ID" value="NZ_AJTZ01000006.1"/>
</dbReference>
<dbReference type="SUPFAM" id="SSF103473">
    <property type="entry name" value="MFS general substrate transporter"/>
    <property type="match status" value="1"/>
</dbReference>
<keyword evidence="3" id="KW-1003">Cell membrane</keyword>
<reference evidence="9 10" key="1">
    <citation type="submission" date="2009-12" db="EMBL/GenBank/DDBJ databases">
        <authorList>
            <person name="Lefebure T."/>
            <person name="Cornejo O.E."/>
            <person name="Pavinski Bitar P.D."/>
            <person name="Lang P."/>
            <person name="Stanhope M.J."/>
        </authorList>
    </citation>
    <scope>NUCLEOTIDE SEQUENCE [LARGE SCALE GENOMIC DNA]</scope>
    <source>
        <strain evidence="9 10">FA-1</strain>
    </source>
</reference>
<evidence type="ECO:0000256" key="6">
    <source>
        <dbReference type="ARBA" id="ARBA00023136"/>
    </source>
</evidence>
<proteinExistence type="predicted"/>
<feature type="transmembrane region" description="Helical" evidence="7">
    <location>
        <begin position="236"/>
        <end position="257"/>
    </location>
</feature>
<feature type="transmembrane region" description="Helical" evidence="7">
    <location>
        <begin position="212"/>
        <end position="230"/>
    </location>
</feature>
<feature type="transmembrane region" description="Helical" evidence="7">
    <location>
        <begin position="78"/>
        <end position="96"/>
    </location>
</feature>
<feature type="transmembrane region" description="Helical" evidence="7">
    <location>
        <begin position="102"/>
        <end position="123"/>
    </location>
</feature>
<dbReference type="PANTHER" id="PTHR43124:SF3">
    <property type="entry name" value="CHLORAMPHENICOL EFFLUX PUMP RV0191"/>
    <property type="match status" value="1"/>
</dbReference>
<evidence type="ECO:0000256" key="7">
    <source>
        <dbReference type="SAM" id="Phobius"/>
    </source>
</evidence>
<sequence length="390" mass="41773">MSNLSLSKRLTVVGFFIAVFIVGLDSFIISSLLPTIATAFSTKVANVGFGVTVYAIFYAVGAPIIAPFSERLPRKMMIVTGLLLFTIATFLCGTATNLTSFYIFRALAGLGAAMFTPNVYAYIGNNFDKEDIGKIMGIVMSALSLSIAVGVPAGSFIANLWNWNWTFFGSSIFAAISWILIILFVEKDVKNQNAIISNPLSHYINVIKNPRASLGLLTMLFWMYGFYAIYTYLGTYIGQSFHLSVGAIGLVFMVYGLSNFVSSFSGGWIGSSFGMKKVILFSGIISCVAYLILGVKGINLVLFIIILAILAFAQGVGAPQLTTFNATILPESRATMTSLNSSFLYLGLTLGSALGGVLIENLSFTAIGISAVVSTVIAILISQNIIKEGV</sequence>
<accession>A0ABP2QW31</accession>
<evidence type="ECO:0000256" key="3">
    <source>
        <dbReference type="ARBA" id="ARBA00022475"/>
    </source>
</evidence>
<feature type="transmembrane region" description="Helical" evidence="7">
    <location>
        <begin position="135"/>
        <end position="157"/>
    </location>
</feature>
<evidence type="ECO:0000256" key="5">
    <source>
        <dbReference type="ARBA" id="ARBA00022989"/>
    </source>
</evidence>
<feature type="transmembrane region" description="Helical" evidence="7">
    <location>
        <begin position="12"/>
        <end position="33"/>
    </location>
</feature>
<dbReference type="Gene3D" id="1.20.1250.20">
    <property type="entry name" value="MFS general substrate transporter like domains"/>
    <property type="match status" value="1"/>
</dbReference>
<evidence type="ECO:0000256" key="1">
    <source>
        <dbReference type="ARBA" id="ARBA00004651"/>
    </source>
</evidence>
<feature type="transmembrane region" description="Helical" evidence="7">
    <location>
        <begin position="301"/>
        <end position="321"/>
    </location>
</feature>
<feature type="transmembrane region" description="Helical" evidence="7">
    <location>
        <begin position="163"/>
        <end position="185"/>
    </location>
</feature>
<name>A0ABP2QW31_STRRT</name>
<feature type="transmembrane region" description="Helical" evidence="7">
    <location>
        <begin position="342"/>
        <end position="359"/>
    </location>
</feature>
<dbReference type="InterPro" id="IPR020846">
    <property type="entry name" value="MFS_dom"/>
</dbReference>
<keyword evidence="4 7" id="KW-0812">Transmembrane</keyword>
<evidence type="ECO:0000259" key="8">
    <source>
        <dbReference type="PROSITE" id="PS50850"/>
    </source>
</evidence>
<evidence type="ECO:0000313" key="10">
    <source>
        <dbReference type="Proteomes" id="UP000007815"/>
    </source>
</evidence>
<feature type="transmembrane region" description="Helical" evidence="7">
    <location>
        <begin position="278"/>
        <end position="295"/>
    </location>
</feature>
<dbReference type="PROSITE" id="PS50850">
    <property type="entry name" value="MFS"/>
    <property type="match status" value="1"/>
</dbReference>
<keyword evidence="5 7" id="KW-1133">Transmembrane helix</keyword>
<feature type="transmembrane region" description="Helical" evidence="7">
    <location>
        <begin position="365"/>
        <end position="386"/>
    </location>
</feature>
<evidence type="ECO:0000256" key="4">
    <source>
        <dbReference type="ARBA" id="ARBA00022692"/>
    </source>
</evidence>
<evidence type="ECO:0000256" key="2">
    <source>
        <dbReference type="ARBA" id="ARBA00022448"/>
    </source>
</evidence>
<comment type="caution">
    <text evidence="9">The sequence shown here is derived from an EMBL/GenBank/DDBJ whole genome shotgun (WGS) entry which is preliminary data.</text>
</comment>
<dbReference type="InterPro" id="IPR011701">
    <property type="entry name" value="MFS"/>
</dbReference>
<dbReference type="PANTHER" id="PTHR43124">
    <property type="entry name" value="PURINE EFFLUX PUMP PBUE"/>
    <property type="match status" value="1"/>
</dbReference>